<name>A0ABQ2QHX4_9ACTN</name>
<dbReference type="Pfam" id="PF00474">
    <property type="entry name" value="SSF"/>
    <property type="match status" value="1"/>
</dbReference>
<feature type="transmembrane region" description="Helical" evidence="14">
    <location>
        <begin position="424"/>
        <end position="444"/>
    </location>
</feature>
<evidence type="ECO:0000256" key="10">
    <source>
        <dbReference type="ARBA" id="ARBA00023136"/>
    </source>
</evidence>
<evidence type="ECO:0000256" key="14">
    <source>
        <dbReference type="SAM" id="Phobius"/>
    </source>
</evidence>
<keyword evidence="8" id="KW-0915">Sodium</keyword>
<dbReference type="PANTHER" id="PTHR48086:SF3">
    <property type="entry name" value="SODIUM_PROLINE SYMPORTER"/>
    <property type="match status" value="1"/>
</dbReference>
<dbReference type="RefSeq" id="WP_189244879.1">
    <property type="nucleotide sequence ID" value="NZ_BMQJ01000001.1"/>
</dbReference>
<keyword evidence="4" id="KW-1003">Cell membrane</keyword>
<comment type="catalytic activity">
    <reaction evidence="12">
        <text>L-proline(in) + Na(+)(in) = L-proline(out) + Na(+)(out)</text>
        <dbReference type="Rhea" id="RHEA:28967"/>
        <dbReference type="ChEBI" id="CHEBI:29101"/>
        <dbReference type="ChEBI" id="CHEBI:60039"/>
    </reaction>
</comment>
<comment type="subcellular location">
    <subcellularLocation>
        <location evidence="1">Cell membrane</location>
        <topology evidence="1">Multi-pass membrane protein</topology>
    </subcellularLocation>
</comment>
<evidence type="ECO:0000256" key="1">
    <source>
        <dbReference type="ARBA" id="ARBA00004651"/>
    </source>
</evidence>
<evidence type="ECO:0000256" key="9">
    <source>
        <dbReference type="ARBA" id="ARBA00023065"/>
    </source>
</evidence>
<keyword evidence="7 14" id="KW-1133">Transmembrane helix</keyword>
<feature type="transmembrane region" description="Helical" evidence="14">
    <location>
        <begin position="42"/>
        <end position="68"/>
    </location>
</feature>
<dbReference type="InterPro" id="IPR050277">
    <property type="entry name" value="Sodium:Solute_Symporter"/>
</dbReference>
<evidence type="ECO:0000256" key="13">
    <source>
        <dbReference type="RuleBase" id="RU362091"/>
    </source>
</evidence>
<feature type="transmembrane region" description="Helical" evidence="14">
    <location>
        <begin position="74"/>
        <end position="94"/>
    </location>
</feature>
<evidence type="ECO:0000256" key="4">
    <source>
        <dbReference type="ARBA" id="ARBA00022475"/>
    </source>
</evidence>
<keyword evidence="3" id="KW-0813">Transport</keyword>
<feature type="transmembrane region" description="Helical" evidence="14">
    <location>
        <begin position="364"/>
        <end position="384"/>
    </location>
</feature>
<keyword evidence="11" id="KW-0739">Sodium transport</keyword>
<sequence length="498" mass="53903">MSALDWSVLGAYFLVMVGIGVWSRSRIRSVIDFFTAGGRIPWWLSGISHHMSGYSAVMFVAFAAVAYTYGLAMYVWWALTIGIGVGIGAFLWAARWNRLRSRHGVVSPLEYLARRYDLPTQQVLAYSGALLKVVDIAAKWVAIAILLRGFTGMPIFWGITITGVVTLVYITAGGLWADVLTDFGQFVIQGVAGVAMFVAIMSHLDGVATLWTMWDRLPPGHGDPFAGPYTTTFFLALLFIKTFEYNGGMWNLAQRYMASPSGSAARRSALLSSALWLVWPLVLFIPMFAAPLIVPGLADPEEAYVRLAQTLLPQGVIGLVLAGFFSHTMAMVASDANVISSVITRDIAPAIVRRVRDLSARAELTFARVTTFVFVLVSMTIAIATQGEGVVLKIVVDLVAATMGPISIPLMLGMLPWFKRSGPTAAIVSWAAGLGVWAYVKWILESKDTAMVVGVPLATSLVLYVVVGLLRPENRADRDALVDSLGDDTEPERAAAGA</sequence>
<dbReference type="CDD" id="cd11477">
    <property type="entry name" value="SLC5sbd_u1"/>
    <property type="match status" value="1"/>
</dbReference>
<dbReference type="InterPro" id="IPR001734">
    <property type="entry name" value="Na/solute_symporter"/>
</dbReference>
<evidence type="ECO:0000256" key="8">
    <source>
        <dbReference type="ARBA" id="ARBA00023053"/>
    </source>
</evidence>
<comment type="similarity">
    <text evidence="2 13">Belongs to the sodium:solute symporter (SSF) (TC 2.A.21) family.</text>
</comment>
<dbReference type="Gene3D" id="1.20.1730.10">
    <property type="entry name" value="Sodium/glucose cotransporter"/>
    <property type="match status" value="1"/>
</dbReference>
<feature type="transmembrane region" description="Helical" evidence="14">
    <location>
        <begin position="390"/>
        <end position="412"/>
    </location>
</feature>
<evidence type="ECO:0000256" key="7">
    <source>
        <dbReference type="ARBA" id="ARBA00022989"/>
    </source>
</evidence>
<dbReference type="Proteomes" id="UP000611554">
    <property type="component" value="Unassembled WGS sequence"/>
</dbReference>
<comment type="caution">
    <text evidence="15">The sequence shown here is derived from an EMBL/GenBank/DDBJ whole genome shotgun (WGS) entry which is preliminary data.</text>
</comment>
<feature type="transmembrane region" description="Helical" evidence="14">
    <location>
        <begin position="6"/>
        <end position="22"/>
    </location>
</feature>
<feature type="transmembrane region" description="Helical" evidence="14">
    <location>
        <begin position="274"/>
        <end position="297"/>
    </location>
</feature>
<protein>
    <submittedName>
        <fullName evidence="15">Sodium-coupled permease</fullName>
    </submittedName>
</protein>
<dbReference type="PANTHER" id="PTHR48086">
    <property type="entry name" value="SODIUM/PROLINE SYMPORTER-RELATED"/>
    <property type="match status" value="1"/>
</dbReference>
<accession>A0ABQ2QHX4</accession>
<keyword evidence="5 14" id="KW-0812">Transmembrane</keyword>
<evidence type="ECO:0000256" key="2">
    <source>
        <dbReference type="ARBA" id="ARBA00006434"/>
    </source>
</evidence>
<dbReference type="PROSITE" id="PS50283">
    <property type="entry name" value="NA_SOLUT_SYMP_3"/>
    <property type="match status" value="1"/>
</dbReference>
<reference evidence="16" key="1">
    <citation type="journal article" date="2019" name="Int. J. Syst. Evol. Microbiol.">
        <title>The Global Catalogue of Microorganisms (GCM) 10K type strain sequencing project: providing services to taxonomists for standard genome sequencing and annotation.</title>
        <authorList>
            <consortium name="The Broad Institute Genomics Platform"/>
            <consortium name="The Broad Institute Genome Sequencing Center for Infectious Disease"/>
            <person name="Wu L."/>
            <person name="Ma J."/>
        </authorList>
    </citation>
    <scope>NUCLEOTIDE SEQUENCE [LARGE SCALE GENOMIC DNA]</scope>
    <source>
        <strain evidence="16">JCM 3115</strain>
    </source>
</reference>
<evidence type="ECO:0000256" key="12">
    <source>
        <dbReference type="ARBA" id="ARBA00033708"/>
    </source>
</evidence>
<dbReference type="InterPro" id="IPR038377">
    <property type="entry name" value="Na/Glc_symporter_sf"/>
</dbReference>
<feature type="transmembrane region" description="Helical" evidence="14">
    <location>
        <begin position="123"/>
        <end position="149"/>
    </location>
</feature>
<keyword evidence="6" id="KW-0769">Symport</keyword>
<evidence type="ECO:0000256" key="3">
    <source>
        <dbReference type="ARBA" id="ARBA00022448"/>
    </source>
</evidence>
<dbReference type="EMBL" id="BMQJ01000001">
    <property type="protein sequence ID" value="GGP80503.1"/>
    <property type="molecule type" value="Genomic_DNA"/>
</dbReference>
<proteinExistence type="inferred from homology"/>
<evidence type="ECO:0000256" key="6">
    <source>
        <dbReference type="ARBA" id="ARBA00022847"/>
    </source>
</evidence>
<feature type="transmembrane region" description="Helical" evidence="14">
    <location>
        <begin position="233"/>
        <end position="253"/>
    </location>
</feature>
<evidence type="ECO:0000256" key="11">
    <source>
        <dbReference type="ARBA" id="ARBA00023201"/>
    </source>
</evidence>
<feature type="transmembrane region" description="Helical" evidence="14">
    <location>
        <begin position="155"/>
        <end position="179"/>
    </location>
</feature>
<evidence type="ECO:0000313" key="16">
    <source>
        <dbReference type="Proteomes" id="UP000611554"/>
    </source>
</evidence>
<keyword evidence="10 14" id="KW-0472">Membrane</keyword>
<organism evidence="15 16">
    <name type="scientific">Streptosporangium pseudovulgare</name>
    <dbReference type="NCBI Taxonomy" id="35765"/>
    <lineage>
        <taxon>Bacteria</taxon>
        <taxon>Bacillati</taxon>
        <taxon>Actinomycetota</taxon>
        <taxon>Actinomycetes</taxon>
        <taxon>Streptosporangiales</taxon>
        <taxon>Streptosporangiaceae</taxon>
        <taxon>Streptosporangium</taxon>
    </lineage>
</organism>
<keyword evidence="16" id="KW-1185">Reference proteome</keyword>
<evidence type="ECO:0000256" key="5">
    <source>
        <dbReference type="ARBA" id="ARBA00022692"/>
    </source>
</evidence>
<keyword evidence="9" id="KW-0406">Ion transport</keyword>
<feature type="transmembrane region" description="Helical" evidence="14">
    <location>
        <begin position="191"/>
        <end position="213"/>
    </location>
</feature>
<gene>
    <name evidence="15" type="ORF">GCM10010140_06520</name>
</gene>
<evidence type="ECO:0000313" key="15">
    <source>
        <dbReference type="EMBL" id="GGP80503.1"/>
    </source>
</evidence>
<feature type="transmembrane region" description="Helical" evidence="14">
    <location>
        <begin position="450"/>
        <end position="470"/>
    </location>
</feature>